<name>A0A2P5HJQ5_DIAHE</name>
<comment type="caution">
    <text evidence="2">The sequence shown here is derived from an EMBL/GenBank/DDBJ whole genome shotgun (WGS) entry which is preliminary data.</text>
</comment>
<organism evidence="2 3">
    <name type="scientific">Diaporthe helianthi</name>
    <dbReference type="NCBI Taxonomy" id="158607"/>
    <lineage>
        <taxon>Eukaryota</taxon>
        <taxon>Fungi</taxon>
        <taxon>Dikarya</taxon>
        <taxon>Ascomycota</taxon>
        <taxon>Pezizomycotina</taxon>
        <taxon>Sordariomycetes</taxon>
        <taxon>Sordariomycetidae</taxon>
        <taxon>Diaporthales</taxon>
        <taxon>Diaporthaceae</taxon>
        <taxon>Diaporthe</taxon>
    </lineage>
</organism>
<accession>A0A2P5HJQ5</accession>
<dbReference type="AlphaFoldDB" id="A0A2P5HJQ5"/>
<gene>
    <name evidence="2" type="ORF">DHEL01_v211113</name>
</gene>
<dbReference type="InParanoid" id="A0A2P5HJQ5"/>
<dbReference type="EMBL" id="MAVT02001609">
    <property type="protein sequence ID" value="POS70495.1"/>
    <property type="molecule type" value="Genomic_DNA"/>
</dbReference>
<feature type="region of interest" description="Disordered" evidence="1">
    <location>
        <begin position="745"/>
        <end position="795"/>
    </location>
</feature>
<dbReference type="Proteomes" id="UP000094444">
    <property type="component" value="Unassembled WGS sequence"/>
</dbReference>
<feature type="compositionally biased region" description="Low complexity" evidence="1">
    <location>
        <begin position="749"/>
        <end position="782"/>
    </location>
</feature>
<keyword evidence="3" id="KW-1185">Reference proteome</keyword>
<dbReference type="OrthoDB" id="3497519at2759"/>
<evidence type="ECO:0000313" key="3">
    <source>
        <dbReference type="Proteomes" id="UP000094444"/>
    </source>
</evidence>
<evidence type="ECO:0000313" key="2">
    <source>
        <dbReference type="EMBL" id="POS70495.1"/>
    </source>
</evidence>
<reference evidence="2" key="1">
    <citation type="submission" date="2017-09" db="EMBL/GenBank/DDBJ databases">
        <title>Polyketide synthases of a Diaporthe helianthi virulent isolate.</title>
        <authorList>
            <person name="Baroncelli R."/>
        </authorList>
    </citation>
    <scope>NUCLEOTIDE SEQUENCE [LARGE SCALE GENOMIC DNA]</scope>
    <source>
        <strain evidence="2">7/96</strain>
    </source>
</reference>
<sequence length="795" mass="88796">MAADLQTQASFRDWARRTQDAVARTVRQLFPGLGGDPDDPGRVMSEWRRARNHVPFIPEWTDPEWSPTVQFSPMGTRKRDIYVTTGEVMRPAILPRDADKNPTDFARRFGIYPKTRPDDNDPAVGRSLVTPTTSSIGQGAAGVFTLGEAEAWQSYVFNGPTAKEMIDHRIYVPGYESNEPGLEGDLHPLLAREKWLRPSQDRLTGNVNNFRWRFGDSEGDYNPDHTLGAQGITFSSGLFNPDGRNDRIGILINPSIVWQLMTTEFPEVRIATTFHLADIILHELAAKLWDRKQQLNRVKASSSRIVHNLWGVIPHIGINHGYNPGELTTLRPFINALSWPTSHLAVDLQHEDVDRSFYAPYATGDYSGFLLNPPAPVFDQSRPIPIDHYAQFFHESFWQNQFTRFGHQALKLVPSQDALMNLLPRGNRLVNFEIRRELSAEDYHYFSETLLPLLKSLQQYLLVDWLVLETNSLVLEQVTHHRLHYEARTWIKTYGDIISLLDKSIADINQVGGEMTLRISHGRQGWLTVALQQTIMTNLQQNVTNFVTDDLLEVDRLLRNSIQYGQSVIAMYSLLPQPSQRQAVHRNHMIPLRGHLTSVRNKLTVFIQNLQGFITAAAAVRPFGPDSQSFLAPVVTTLTDYVGPAVQAAQVNLANLARTIALLADDLVAPGLDYSAHPHALPHVPLARKHVTQRDLYRRAAARALAYLNSMDRNRAAIGVQKWLAVLARIRGEKEGALEAYPVDINVDSPGSGSQAPSSSSPSGSSPSGSSRSGSYAIGSSPRIPGGFPRSPGRA</sequence>
<evidence type="ECO:0000256" key="1">
    <source>
        <dbReference type="SAM" id="MobiDB-lite"/>
    </source>
</evidence>
<proteinExistence type="predicted"/>
<protein>
    <submittedName>
        <fullName evidence="2">Uncharacterized protein</fullName>
    </submittedName>
</protein>
<dbReference type="STRING" id="158607.A0A2P5HJQ5"/>